<sequence>MNDLYIWEEIGLQKKDLKLKKTYLQIQFNQKNKKVKYIKNGEILRQYIDENVGEQQNKLSLKHNNIINLEHLKYLTWKCQLKNDERELHIAYWDGRPLIVGGFYNQIGQKIEKWIELSDYFWDRCEIIHQGYYKDGIKFGQWDTILKKQIIGGGFFDEFGKKQGKWIELHQNFQNESEVKLIGEYKDGKELGRWDIIFKNKIIGGGQYDNDGLKVGYWIELHENFYEYCQVFYKGEYVNGIKNGKWDSYDKKKLIGGGFFNQNGQKDGKWIELHDDYWQFCQVTYIGEYSNGIKQSQWISKYYLKQFGGGQYDEFGQKQGRWIDLHDNFHNGCQVTLVGEYQNNKKLSQWDIMYMEQGSNEFKKIGGGIYIENETKVGFWIELHEYFCDTYQIIYCGEYKNGCKNGNFDMKFKKQYENEYKKIGGGTFDEEGLKDGLWIELSKHFCFYSFDTCINQYKNGVKIKIDEKQ</sequence>
<dbReference type="PANTHER" id="PTHR33706:SF1">
    <property type="entry name" value="TPR REPEAT PROTEIN"/>
    <property type="match status" value="1"/>
</dbReference>
<proteinExistence type="predicted"/>
<dbReference type="AlphaFoldDB" id="A0A8S1WSE3"/>
<protein>
    <submittedName>
        <fullName evidence="1">Uncharacterized protein</fullName>
    </submittedName>
</protein>
<dbReference type="EMBL" id="CAJJDO010000103">
    <property type="protein sequence ID" value="CAD8192944.1"/>
    <property type="molecule type" value="Genomic_DNA"/>
</dbReference>
<accession>A0A8S1WSE3</accession>
<dbReference type="PANTHER" id="PTHR33706">
    <property type="entry name" value="MORN VARIANT REPEAT PROTEIN"/>
    <property type="match status" value="1"/>
</dbReference>
<dbReference type="Proteomes" id="UP000689195">
    <property type="component" value="Unassembled WGS sequence"/>
</dbReference>
<keyword evidence="2" id="KW-1185">Reference proteome</keyword>
<gene>
    <name evidence="1" type="ORF">PPENT_87.1.T1030027</name>
</gene>
<comment type="caution">
    <text evidence="1">The sequence shown here is derived from an EMBL/GenBank/DDBJ whole genome shotgun (WGS) entry which is preliminary data.</text>
</comment>
<reference evidence="1" key="1">
    <citation type="submission" date="2021-01" db="EMBL/GenBank/DDBJ databases">
        <authorList>
            <consortium name="Genoscope - CEA"/>
            <person name="William W."/>
        </authorList>
    </citation>
    <scope>NUCLEOTIDE SEQUENCE</scope>
</reference>
<dbReference type="OrthoDB" id="298777at2759"/>
<evidence type="ECO:0000313" key="2">
    <source>
        <dbReference type="Proteomes" id="UP000689195"/>
    </source>
</evidence>
<evidence type="ECO:0000313" key="1">
    <source>
        <dbReference type="EMBL" id="CAD8192944.1"/>
    </source>
</evidence>
<organism evidence="1 2">
    <name type="scientific">Paramecium pentaurelia</name>
    <dbReference type="NCBI Taxonomy" id="43138"/>
    <lineage>
        <taxon>Eukaryota</taxon>
        <taxon>Sar</taxon>
        <taxon>Alveolata</taxon>
        <taxon>Ciliophora</taxon>
        <taxon>Intramacronucleata</taxon>
        <taxon>Oligohymenophorea</taxon>
        <taxon>Peniculida</taxon>
        <taxon>Parameciidae</taxon>
        <taxon>Paramecium</taxon>
    </lineage>
</organism>
<name>A0A8S1WSE3_9CILI</name>